<feature type="short sequence motif" description="Q motif" evidence="7">
    <location>
        <begin position="162"/>
        <end position="189"/>
    </location>
</feature>
<gene>
    <name evidence="12" type="ORF">V9T40_002568</name>
</gene>
<keyword evidence="5" id="KW-0067">ATP-binding</keyword>
<feature type="domain" description="DEAD-box RNA helicase Q" evidence="11">
    <location>
        <begin position="162"/>
        <end position="189"/>
    </location>
</feature>
<dbReference type="GO" id="GO:0003724">
    <property type="term" value="F:RNA helicase activity"/>
    <property type="evidence" value="ECO:0007669"/>
    <property type="project" value="UniProtKB-EC"/>
</dbReference>
<dbReference type="InterPro" id="IPR027417">
    <property type="entry name" value="P-loop_NTPase"/>
</dbReference>
<organism evidence="12 13">
    <name type="scientific">Parthenolecanium corni</name>
    <dbReference type="NCBI Taxonomy" id="536013"/>
    <lineage>
        <taxon>Eukaryota</taxon>
        <taxon>Metazoa</taxon>
        <taxon>Ecdysozoa</taxon>
        <taxon>Arthropoda</taxon>
        <taxon>Hexapoda</taxon>
        <taxon>Insecta</taxon>
        <taxon>Pterygota</taxon>
        <taxon>Neoptera</taxon>
        <taxon>Paraneoptera</taxon>
        <taxon>Hemiptera</taxon>
        <taxon>Sternorrhyncha</taxon>
        <taxon>Coccoidea</taxon>
        <taxon>Coccidae</taxon>
        <taxon>Parthenolecanium</taxon>
    </lineage>
</organism>
<feature type="domain" description="Helicase C-terminal" evidence="10">
    <location>
        <begin position="390"/>
        <end position="541"/>
    </location>
</feature>
<dbReference type="EMBL" id="JBBCAQ010000022">
    <property type="protein sequence ID" value="KAK7590955.1"/>
    <property type="molecule type" value="Genomic_DNA"/>
</dbReference>
<name>A0AAN9Y5H3_9HEMI</name>
<dbReference type="Gene3D" id="3.40.50.300">
    <property type="entry name" value="P-loop containing nucleotide triphosphate hydrolases"/>
    <property type="match status" value="2"/>
</dbReference>
<evidence type="ECO:0000256" key="3">
    <source>
        <dbReference type="ARBA" id="ARBA00022801"/>
    </source>
</evidence>
<keyword evidence="2" id="KW-0547">Nucleotide-binding</keyword>
<dbReference type="Pfam" id="PF00271">
    <property type="entry name" value="Helicase_C"/>
    <property type="match status" value="1"/>
</dbReference>
<dbReference type="InterPro" id="IPR014001">
    <property type="entry name" value="Helicase_ATP-bd"/>
</dbReference>
<dbReference type="PROSITE" id="PS51192">
    <property type="entry name" value="HELICASE_ATP_BIND_1"/>
    <property type="match status" value="1"/>
</dbReference>
<dbReference type="AlphaFoldDB" id="A0AAN9Y5H3"/>
<dbReference type="GO" id="GO:0016787">
    <property type="term" value="F:hydrolase activity"/>
    <property type="evidence" value="ECO:0007669"/>
    <property type="project" value="UniProtKB-KW"/>
</dbReference>
<dbReference type="SMART" id="SM00487">
    <property type="entry name" value="DEXDc"/>
    <property type="match status" value="1"/>
</dbReference>
<protein>
    <recommendedName>
        <fullName evidence="1">RNA helicase</fullName>
        <ecNumber evidence="1">3.6.4.13</ecNumber>
    </recommendedName>
</protein>
<dbReference type="SMART" id="SM00490">
    <property type="entry name" value="HELICc"/>
    <property type="match status" value="1"/>
</dbReference>
<dbReference type="GO" id="GO:0003676">
    <property type="term" value="F:nucleic acid binding"/>
    <property type="evidence" value="ECO:0007669"/>
    <property type="project" value="InterPro"/>
</dbReference>
<comment type="catalytic activity">
    <reaction evidence="6">
        <text>ATP + H2O = ADP + phosphate + H(+)</text>
        <dbReference type="Rhea" id="RHEA:13065"/>
        <dbReference type="ChEBI" id="CHEBI:15377"/>
        <dbReference type="ChEBI" id="CHEBI:15378"/>
        <dbReference type="ChEBI" id="CHEBI:30616"/>
        <dbReference type="ChEBI" id="CHEBI:43474"/>
        <dbReference type="ChEBI" id="CHEBI:456216"/>
        <dbReference type="EC" id="3.6.4.13"/>
    </reaction>
</comment>
<dbReference type="InterPro" id="IPR014014">
    <property type="entry name" value="RNA_helicase_DEAD_Q_motif"/>
</dbReference>
<feature type="compositionally biased region" description="Polar residues" evidence="8">
    <location>
        <begin position="564"/>
        <end position="605"/>
    </location>
</feature>
<dbReference type="PROSITE" id="PS00039">
    <property type="entry name" value="DEAD_ATP_HELICASE"/>
    <property type="match status" value="1"/>
</dbReference>
<dbReference type="GO" id="GO:0005524">
    <property type="term" value="F:ATP binding"/>
    <property type="evidence" value="ECO:0007669"/>
    <property type="project" value="UniProtKB-KW"/>
</dbReference>
<feature type="region of interest" description="Disordered" evidence="8">
    <location>
        <begin position="548"/>
        <end position="610"/>
    </location>
</feature>
<keyword evidence="13" id="KW-1185">Reference proteome</keyword>
<evidence type="ECO:0000256" key="6">
    <source>
        <dbReference type="ARBA" id="ARBA00047984"/>
    </source>
</evidence>
<feature type="domain" description="Helicase ATP-binding" evidence="9">
    <location>
        <begin position="192"/>
        <end position="366"/>
    </location>
</feature>
<dbReference type="GO" id="GO:0031047">
    <property type="term" value="P:regulatory ncRNA-mediated gene silencing"/>
    <property type="evidence" value="ECO:0007669"/>
    <property type="project" value="UniProtKB-ARBA"/>
</dbReference>
<evidence type="ECO:0000256" key="1">
    <source>
        <dbReference type="ARBA" id="ARBA00012552"/>
    </source>
</evidence>
<evidence type="ECO:0000256" key="2">
    <source>
        <dbReference type="ARBA" id="ARBA00022741"/>
    </source>
</evidence>
<comment type="caution">
    <text evidence="12">The sequence shown here is derived from an EMBL/GenBank/DDBJ whole genome shotgun (WGS) entry which is preliminary data.</text>
</comment>
<dbReference type="CDD" id="cd17966">
    <property type="entry name" value="DEADc_DDX5_DDX17"/>
    <property type="match status" value="1"/>
</dbReference>
<dbReference type="PANTHER" id="PTHR47958">
    <property type="entry name" value="ATP-DEPENDENT RNA HELICASE DBP3"/>
    <property type="match status" value="1"/>
</dbReference>
<proteinExistence type="predicted"/>
<keyword evidence="3" id="KW-0378">Hydrolase</keyword>
<evidence type="ECO:0000313" key="12">
    <source>
        <dbReference type="EMBL" id="KAK7590955.1"/>
    </source>
</evidence>
<evidence type="ECO:0000259" key="9">
    <source>
        <dbReference type="PROSITE" id="PS51192"/>
    </source>
</evidence>
<dbReference type="CDD" id="cd18787">
    <property type="entry name" value="SF2_C_DEAD"/>
    <property type="match status" value="1"/>
</dbReference>
<evidence type="ECO:0000259" key="10">
    <source>
        <dbReference type="PROSITE" id="PS51194"/>
    </source>
</evidence>
<feature type="region of interest" description="Disordered" evidence="8">
    <location>
        <begin position="692"/>
        <end position="724"/>
    </location>
</feature>
<dbReference type="EC" id="3.6.4.13" evidence="1"/>
<reference evidence="12 13" key="1">
    <citation type="submission" date="2024-03" db="EMBL/GenBank/DDBJ databases">
        <title>Adaptation during the transition from Ophiocordyceps entomopathogen to insect associate is accompanied by gene loss and intensified selection.</title>
        <authorList>
            <person name="Ward C.M."/>
            <person name="Onetto C.A."/>
            <person name="Borneman A.R."/>
        </authorList>
    </citation>
    <scope>NUCLEOTIDE SEQUENCE [LARGE SCALE GENOMIC DNA]</scope>
    <source>
        <strain evidence="12">AWRI1</strain>
        <tissue evidence="12">Single Adult Female</tissue>
    </source>
</reference>
<dbReference type="PROSITE" id="PS51194">
    <property type="entry name" value="HELICASE_CTER"/>
    <property type="match status" value="1"/>
</dbReference>
<dbReference type="Proteomes" id="UP001367676">
    <property type="component" value="Unassembled WGS sequence"/>
</dbReference>
<feature type="compositionally biased region" description="Basic and acidic residues" evidence="8">
    <location>
        <begin position="41"/>
        <end position="68"/>
    </location>
</feature>
<dbReference type="PROSITE" id="PS51195">
    <property type="entry name" value="Q_MOTIF"/>
    <property type="match status" value="1"/>
</dbReference>
<dbReference type="InterPro" id="IPR011545">
    <property type="entry name" value="DEAD/DEAH_box_helicase_dom"/>
</dbReference>
<sequence>MVTCSACDVRDERKKRKRTIEAEVNFQVAQAYKGIKKAKRRKDEEKRVNGTKSINEKQCEKQARNRDLHLSQPPYFRTRYWVGQQSVNYNVPSFNNYQMKSSSDFKQTLTKPNWSKKTLAPFPKDFYTPHPSISQRSDEEVNEYCKKREITVKGENVPKPCQSFEETCFPAEMMQSLTQGFSEPTAIQAQSWPIALSGRDLVGIAHTGSGKTLAYMMPAAIHIMNQETLRKGDGPIALILAPTRELAQQIQSVANMLETSNIRTTCLFGGTPKGPQARNLERGVEIVIATPGRLIDFLQRGATNLLRCTYLVLDEADRMLDMGFEPQIRTIIEQIRPDRQVLMWSATWPKEVQALAEDFLTDYIQVNIGSLELAANHNIHQLVHVLQEHEKDQKLFTLLRQASSEPGFKVLIFVETRKKVDDMTTEICNQGYRAISIHGDKSQQERDAVLAEFRGSKAPILVATDVAARGLDVEDIKFVINYDYPNTSEDYIHRIGRTGRVTQSGTAITFFTPDKQRQAKDLIAVLKEANQSVNPHLLDLARLAKNSVPSRVRWQSRHQKDNNEGANNNRYQKSNQANGNNRENNTFRKSSPNEMNNEYKSNPHMNNGFEKQAYFNNSNANAKYDKYNSSYATNGVNGKNHYYQSYRNNNDKNRNYQQSYIHGVSQNQTSYMQPAVPYYGAYNGANHNSNKDYGMPNTAGNNNYYHQMQRGGGNGSISYQGQRYNNRNPNQNYGSPPMDANQMPPANMYPTSPTGTPSYVVNRNNGANAAAADPAMQSIINHKFFQPSAPPLTPPGPNACAYQYQPMSFPYHPYGQMPYNQPQAVPE</sequence>
<dbReference type="SUPFAM" id="SSF52540">
    <property type="entry name" value="P-loop containing nucleoside triphosphate hydrolases"/>
    <property type="match status" value="1"/>
</dbReference>
<evidence type="ECO:0000256" key="5">
    <source>
        <dbReference type="ARBA" id="ARBA00022840"/>
    </source>
</evidence>
<dbReference type="FunFam" id="3.40.50.300:FF:000079">
    <property type="entry name" value="probable ATP-dependent RNA helicase DDX17"/>
    <property type="match status" value="1"/>
</dbReference>
<dbReference type="InterPro" id="IPR000629">
    <property type="entry name" value="RNA-helicase_DEAD-box_CS"/>
</dbReference>
<evidence type="ECO:0000259" key="11">
    <source>
        <dbReference type="PROSITE" id="PS51195"/>
    </source>
</evidence>
<evidence type="ECO:0000256" key="4">
    <source>
        <dbReference type="ARBA" id="ARBA00022806"/>
    </source>
</evidence>
<evidence type="ECO:0000313" key="13">
    <source>
        <dbReference type="Proteomes" id="UP001367676"/>
    </source>
</evidence>
<evidence type="ECO:0000256" key="8">
    <source>
        <dbReference type="SAM" id="MobiDB-lite"/>
    </source>
</evidence>
<dbReference type="FunFam" id="3.40.50.300:FF:000008">
    <property type="entry name" value="ATP-dependent RNA helicase RhlB"/>
    <property type="match status" value="1"/>
</dbReference>
<keyword evidence="4" id="KW-0347">Helicase</keyword>
<dbReference type="Pfam" id="PF00270">
    <property type="entry name" value="DEAD"/>
    <property type="match status" value="1"/>
</dbReference>
<feature type="region of interest" description="Disordered" evidence="8">
    <location>
        <begin position="36"/>
        <end position="68"/>
    </location>
</feature>
<evidence type="ECO:0000256" key="7">
    <source>
        <dbReference type="PROSITE-ProRule" id="PRU00552"/>
    </source>
</evidence>
<accession>A0AAN9Y5H3</accession>
<dbReference type="InterPro" id="IPR001650">
    <property type="entry name" value="Helicase_C-like"/>
</dbReference>